<accession>A0ACC3CZ38</accession>
<name>A0ACC3CZ38_9PEZI</name>
<feature type="non-terminal residue" evidence="1">
    <location>
        <position position="247"/>
    </location>
</feature>
<gene>
    <name evidence="1" type="ORF">LTS18_011028</name>
</gene>
<dbReference type="EMBL" id="JAWDJW010009473">
    <property type="protein sequence ID" value="KAK3059369.1"/>
    <property type="molecule type" value="Genomic_DNA"/>
</dbReference>
<evidence type="ECO:0000313" key="1">
    <source>
        <dbReference type="EMBL" id="KAK3059369.1"/>
    </source>
</evidence>
<comment type="caution">
    <text evidence="1">The sequence shown here is derived from an EMBL/GenBank/DDBJ whole genome shotgun (WGS) entry which is preliminary data.</text>
</comment>
<reference evidence="1" key="1">
    <citation type="submission" date="2024-09" db="EMBL/GenBank/DDBJ databases">
        <title>Black Yeasts Isolated from many extreme environments.</title>
        <authorList>
            <person name="Coleine C."/>
            <person name="Stajich J.E."/>
            <person name="Selbmann L."/>
        </authorList>
    </citation>
    <scope>NUCLEOTIDE SEQUENCE</scope>
    <source>
        <strain evidence="1">CCFEE 5737</strain>
    </source>
</reference>
<proteinExistence type="predicted"/>
<organism evidence="1 2">
    <name type="scientific">Coniosporium uncinatum</name>
    <dbReference type="NCBI Taxonomy" id="93489"/>
    <lineage>
        <taxon>Eukaryota</taxon>
        <taxon>Fungi</taxon>
        <taxon>Dikarya</taxon>
        <taxon>Ascomycota</taxon>
        <taxon>Pezizomycotina</taxon>
        <taxon>Dothideomycetes</taxon>
        <taxon>Dothideomycetes incertae sedis</taxon>
        <taxon>Coniosporium</taxon>
    </lineage>
</organism>
<sequence length="247" mass="27498">MSSAQDMTRPAIRSSFDERAPFEDDANLRRLANQGVIIAVIPKLKVQGMNVDFIEYCVEASIDDRGRLNRRLRNIALDGTELPAFSGKGNSFSHQQITGELRGRFVGIFAHMDPEQIRQYVAHYQDKPAATPRASLSLADRDSTERVPALNETKTTHSSPARSHSGRFTAINVRNSLPNRVTPTNTVSHFAHQTDSAVQQAAARELECICNLDPVSLKLRGIWIGHARDLDRGVFECPSYEELQSAQ</sequence>
<protein>
    <submittedName>
        <fullName evidence="1">Uncharacterized protein</fullName>
    </submittedName>
</protein>
<dbReference type="Proteomes" id="UP001186974">
    <property type="component" value="Unassembled WGS sequence"/>
</dbReference>
<keyword evidence="2" id="KW-1185">Reference proteome</keyword>
<evidence type="ECO:0000313" key="2">
    <source>
        <dbReference type="Proteomes" id="UP001186974"/>
    </source>
</evidence>